<dbReference type="GO" id="GO:0006571">
    <property type="term" value="P:tyrosine biosynthetic process"/>
    <property type="evidence" value="ECO:0007669"/>
    <property type="project" value="UniProtKB-UniPathway"/>
</dbReference>
<dbReference type="Pfam" id="PF01842">
    <property type="entry name" value="ACT"/>
    <property type="match status" value="1"/>
</dbReference>
<name>A0A7M2YVE2_9ACTN</name>
<evidence type="ECO:0000256" key="2">
    <source>
        <dbReference type="ARBA" id="ARBA00007964"/>
    </source>
</evidence>
<keyword evidence="8" id="KW-0028">Amino-acid biosynthesis</keyword>
<dbReference type="PROSITE" id="PS51176">
    <property type="entry name" value="PDH_ADH"/>
    <property type="match status" value="1"/>
</dbReference>
<dbReference type="EC" id="1.3.1.12" evidence="3"/>
<evidence type="ECO:0000259" key="11">
    <source>
        <dbReference type="PROSITE" id="PS51671"/>
    </source>
</evidence>
<dbReference type="InterPro" id="IPR045865">
    <property type="entry name" value="ACT-like_dom_sf"/>
</dbReference>
<feature type="domain" description="Prephenate/arogenate dehydrogenase" evidence="10">
    <location>
        <begin position="3"/>
        <end position="285"/>
    </location>
</feature>
<keyword evidence="7" id="KW-0520">NAD</keyword>
<dbReference type="Pfam" id="PF20463">
    <property type="entry name" value="PDH_C"/>
    <property type="match status" value="1"/>
</dbReference>
<organism evidence="12 13">
    <name type="scientific">Gaiella occulta</name>
    <dbReference type="NCBI Taxonomy" id="1002870"/>
    <lineage>
        <taxon>Bacteria</taxon>
        <taxon>Bacillati</taxon>
        <taxon>Actinomycetota</taxon>
        <taxon>Thermoleophilia</taxon>
        <taxon>Gaiellales</taxon>
        <taxon>Gaiellaceae</taxon>
        <taxon>Gaiella</taxon>
    </lineage>
</organism>
<sequence>MLGRVAVVGTGLIGASAGLAARRAGAGRVSGWDPDGDVLRVAAERGAVEAAGTLAEAVAGADLVVVAAPVAELPATVRGVLDAASQGCAVTDVGSTKSAVCAAAGGDGRFIGGHPICGAETRGPERASAELFEGATWFLTPAAGTGPGLLRRVHGFVTALGARPVAIDPDAHDRLVALTSHLPHVLANVLLNQAGASRIDGHDPLQAAGGSLRDMTRVAGANPRIWVDIFLDNREALAAALGDQRRRLEQVEAALAAGDAGFLARWIAEAAGNRRRLLATAYDDPGALQRLRVHLPDRPGVLAGIFQALGAERINVEDFEMEHLSTDRGGTLTILVAGEREAGRAANLLEAQGYGVVVAPVIDE</sequence>
<accession>A0A7M2YVE2</accession>
<reference evidence="12 13" key="1">
    <citation type="submission" date="2018-07" db="EMBL/GenBank/DDBJ databases">
        <title>High-quality-draft genome sequence of Gaiella occulta.</title>
        <authorList>
            <person name="Severino R."/>
            <person name="Froufe H.J.C."/>
            <person name="Rainey F.A."/>
            <person name="Barroso C."/>
            <person name="Albuquerque L."/>
            <person name="Lobo-Da-Cunha A."/>
            <person name="Da Costa M.S."/>
            <person name="Egas C."/>
        </authorList>
    </citation>
    <scope>NUCLEOTIDE SEQUENCE [LARGE SCALE GENOMIC DNA]</scope>
    <source>
        <strain evidence="12 13">F2-233</strain>
    </source>
</reference>
<dbReference type="InterPro" id="IPR046825">
    <property type="entry name" value="PDH_C"/>
</dbReference>
<dbReference type="PANTHER" id="PTHR21363:SF0">
    <property type="entry name" value="PREPHENATE DEHYDROGENASE [NADP(+)]"/>
    <property type="match status" value="1"/>
</dbReference>
<reference evidence="13" key="2">
    <citation type="journal article" date="2019" name="MicrobiologyOpen">
        <title>High-quality draft genome sequence of Gaiella occulta isolated from a 150 meter deep mineral water borehole and comparison with the genome sequences of other deep-branching lineages of the phylum Actinobacteria.</title>
        <authorList>
            <person name="Severino R."/>
            <person name="Froufe H.J.C."/>
            <person name="Barroso C."/>
            <person name="Albuquerque L."/>
            <person name="Lobo-da-Cunha A."/>
            <person name="da Costa M.S."/>
            <person name="Egas C."/>
        </authorList>
    </citation>
    <scope>NUCLEOTIDE SEQUENCE [LARGE SCALE GENOMIC DNA]</scope>
    <source>
        <strain evidence="13">F2-233</strain>
    </source>
</reference>
<comment type="catalytic activity">
    <reaction evidence="9">
        <text>prephenate + NAD(+) = 3-(4-hydroxyphenyl)pyruvate + CO2 + NADH</text>
        <dbReference type="Rhea" id="RHEA:13869"/>
        <dbReference type="ChEBI" id="CHEBI:16526"/>
        <dbReference type="ChEBI" id="CHEBI:29934"/>
        <dbReference type="ChEBI" id="CHEBI:36242"/>
        <dbReference type="ChEBI" id="CHEBI:57540"/>
        <dbReference type="ChEBI" id="CHEBI:57945"/>
        <dbReference type="EC" id="1.3.1.12"/>
    </reaction>
</comment>
<dbReference type="InterPro" id="IPR046826">
    <property type="entry name" value="PDH_N"/>
</dbReference>
<feature type="domain" description="ACT" evidence="11">
    <location>
        <begin position="290"/>
        <end position="364"/>
    </location>
</feature>
<dbReference type="Gene3D" id="3.30.70.260">
    <property type="match status" value="1"/>
</dbReference>
<evidence type="ECO:0000256" key="5">
    <source>
        <dbReference type="ARBA" id="ARBA00022498"/>
    </source>
</evidence>
<dbReference type="AlphaFoldDB" id="A0A7M2YVE2"/>
<dbReference type="InterPro" id="IPR036291">
    <property type="entry name" value="NAD(P)-bd_dom_sf"/>
</dbReference>
<dbReference type="SUPFAM" id="SSF55021">
    <property type="entry name" value="ACT-like"/>
    <property type="match status" value="1"/>
</dbReference>
<evidence type="ECO:0000259" key="10">
    <source>
        <dbReference type="PROSITE" id="PS51176"/>
    </source>
</evidence>
<keyword evidence="8" id="KW-0057">Aromatic amino acid biosynthesis</keyword>
<keyword evidence="6" id="KW-0560">Oxidoreductase</keyword>
<dbReference type="InterPro" id="IPR003099">
    <property type="entry name" value="Prephen_DH"/>
</dbReference>
<evidence type="ECO:0000256" key="9">
    <source>
        <dbReference type="ARBA" id="ARBA00049260"/>
    </source>
</evidence>
<dbReference type="UniPathway" id="UPA00122">
    <property type="reaction ID" value="UER00961"/>
</dbReference>
<comment type="caution">
    <text evidence="12">The sequence shown here is derived from an EMBL/GenBank/DDBJ whole genome shotgun (WGS) entry which is preliminary data.</text>
</comment>
<evidence type="ECO:0000256" key="8">
    <source>
        <dbReference type="ARBA" id="ARBA00023141"/>
    </source>
</evidence>
<evidence type="ECO:0000256" key="6">
    <source>
        <dbReference type="ARBA" id="ARBA00023002"/>
    </source>
</evidence>
<dbReference type="EMBL" id="QQZY01000006">
    <property type="protein sequence ID" value="RDI73844.1"/>
    <property type="molecule type" value="Genomic_DNA"/>
</dbReference>
<dbReference type="InterPro" id="IPR050812">
    <property type="entry name" value="Preph/Arog_dehydrog"/>
</dbReference>
<dbReference type="PROSITE" id="PS51671">
    <property type="entry name" value="ACT"/>
    <property type="match status" value="1"/>
</dbReference>
<dbReference type="Proteomes" id="UP000254134">
    <property type="component" value="Unassembled WGS sequence"/>
</dbReference>
<keyword evidence="13" id="KW-1185">Reference proteome</keyword>
<evidence type="ECO:0000256" key="1">
    <source>
        <dbReference type="ARBA" id="ARBA00005067"/>
    </source>
</evidence>
<gene>
    <name evidence="12" type="ORF">Gocc_2408</name>
</gene>
<keyword evidence="5" id="KW-0827">Tyrosine biosynthesis</keyword>
<evidence type="ECO:0000313" key="13">
    <source>
        <dbReference type="Proteomes" id="UP000254134"/>
    </source>
</evidence>
<protein>
    <recommendedName>
        <fullName evidence="4">Prephenate dehydrogenase</fullName>
        <ecNumber evidence="3">1.3.1.12</ecNumber>
    </recommendedName>
</protein>
<proteinExistence type="inferred from homology"/>
<evidence type="ECO:0000256" key="7">
    <source>
        <dbReference type="ARBA" id="ARBA00023027"/>
    </source>
</evidence>
<dbReference type="InterPro" id="IPR008927">
    <property type="entry name" value="6-PGluconate_DH-like_C_sf"/>
</dbReference>
<evidence type="ECO:0000313" key="12">
    <source>
        <dbReference type="EMBL" id="RDI73844.1"/>
    </source>
</evidence>
<dbReference type="GO" id="GO:0008977">
    <property type="term" value="F:prephenate dehydrogenase (NAD+) activity"/>
    <property type="evidence" value="ECO:0007669"/>
    <property type="project" value="UniProtKB-EC"/>
</dbReference>
<dbReference type="SUPFAM" id="SSF48179">
    <property type="entry name" value="6-phosphogluconate dehydrogenase C-terminal domain-like"/>
    <property type="match status" value="1"/>
</dbReference>
<dbReference type="Gene3D" id="1.10.3660.10">
    <property type="entry name" value="6-phosphogluconate dehydrogenase C-terminal like domain"/>
    <property type="match status" value="1"/>
</dbReference>
<dbReference type="SUPFAM" id="SSF51735">
    <property type="entry name" value="NAD(P)-binding Rossmann-fold domains"/>
    <property type="match status" value="1"/>
</dbReference>
<dbReference type="GO" id="GO:0004665">
    <property type="term" value="F:prephenate dehydrogenase (NADP+) activity"/>
    <property type="evidence" value="ECO:0007669"/>
    <property type="project" value="InterPro"/>
</dbReference>
<dbReference type="PANTHER" id="PTHR21363">
    <property type="entry name" value="PREPHENATE DEHYDROGENASE"/>
    <property type="match status" value="1"/>
</dbReference>
<dbReference type="RefSeq" id="WP_181813640.1">
    <property type="nucleotide sequence ID" value="NZ_QQZY01000006.1"/>
</dbReference>
<dbReference type="Pfam" id="PF02153">
    <property type="entry name" value="PDH_N"/>
    <property type="match status" value="1"/>
</dbReference>
<evidence type="ECO:0000256" key="4">
    <source>
        <dbReference type="ARBA" id="ARBA00016891"/>
    </source>
</evidence>
<dbReference type="Gene3D" id="3.40.50.720">
    <property type="entry name" value="NAD(P)-binding Rossmann-like Domain"/>
    <property type="match status" value="1"/>
</dbReference>
<comment type="pathway">
    <text evidence="1">Amino-acid biosynthesis; L-tyrosine biosynthesis; (4-hydroxyphenyl)pyruvate from prephenate (NAD(+) route): step 1/1.</text>
</comment>
<dbReference type="GO" id="GO:0070403">
    <property type="term" value="F:NAD+ binding"/>
    <property type="evidence" value="ECO:0007669"/>
    <property type="project" value="InterPro"/>
</dbReference>
<dbReference type="InterPro" id="IPR002912">
    <property type="entry name" value="ACT_dom"/>
</dbReference>
<comment type="similarity">
    <text evidence="2">Belongs to the prephenate/arogenate dehydrogenase family.</text>
</comment>
<evidence type="ECO:0000256" key="3">
    <source>
        <dbReference type="ARBA" id="ARBA00012068"/>
    </source>
</evidence>